<dbReference type="RefSeq" id="XP_002173953.1">
    <property type="nucleotide sequence ID" value="XM_002173917.1"/>
</dbReference>
<dbReference type="eggNOG" id="ENOG502S2YR">
    <property type="taxonomic scope" value="Eukaryota"/>
</dbReference>
<dbReference type="GO" id="GO:1990498">
    <property type="term" value="C:mitotic spindle microtubule"/>
    <property type="evidence" value="ECO:0007669"/>
    <property type="project" value="EnsemblFungi"/>
</dbReference>
<protein>
    <submittedName>
        <fullName evidence="3">Centrosomal transforming acidic coiled-coil protein Alp7</fullName>
    </submittedName>
</protein>
<dbReference type="GO" id="GO:0000923">
    <property type="term" value="C:equatorial microtubule organizing center"/>
    <property type="evidence" value="ECO:0007669"/>
    <property type="project" value="EnsemblFungi"/>
</dbReference>
<dbReference type="JaponicusDB" id="SJAG_02761">
    <property type="gene designation" value="alp7"/>
</dbReference>
<feature type="coiled-coil region" evidence="1">
    <location>
        <begin position="352"/>
        <end position="453"/>
    </location>
</feature>
<dbReference type="GO" id="GO:0099070">
    <property type="term" value="C:static microtubule bundle"/>
    <property type="evidence" value="ECO:0007669"/>
    <property type="project" value="EnsemblFungi"/>
</dbReference>
<proteinExistence type="predicted"/>
<dbReference type="HOGENOM" id="CLU_546472_0_0_1"/>
<gene>
    <name evidence="4" type="primary">alp7</name>
    <name evidence="3" type="ORF">SJAG_02761</name>
</gene>
<keyword evidence="1" id="KW-0175">Coiled coil</keyword>
<evidence type="ECO:0000313" key="5">
    <source>
        <dbReference type="Proteomes" id="UP000001744"/>
    </source>
</evidence>
<dbReference type="GO" id="GO:1905720">
    <property type="term" value="C:cytoplasmic microtubule bundle"/>
    <property type="evidence" value="ECO:0007669"/>
    <property type="project" value="EnsemblFungi"/>
</dbReference>
<dbReference type="Pfam" id="PF12709">
    <property type="entry name" value="Fungal_TACC"/>
    <property type="match status" value="1"/>
</dbReference>
<name>B6K139_SCHJY</name>
<feature type="region of interest" description="Disordered" evidence="2">
    <location>
        <begin position="1"/>
        <end position="186"/>
    </location>
</feature>
<feature type="compositionally biased region" description="Polar residues" evidence="2">
    <location>
        <begin position="7"/>
        <end position="27"/>
    </location>
</feature>
<dbReference type="GO" id="GO:0036449">
    <property type="term" value="C:microtubule minus-end"/>
    <property type="evidence" value="ECO:0007669"/>
    <property type="project" value="EnsemblFungi"/>
</dbReference>
<dbReference type="GO" id="GO:0051415">
    <property type="term" value="P:microtubule nucleation by interphase microtubule organizing center"/>
    <property type="evidence" value="ECO:0007669"/>
    <property type="project" value="EnsemblFungi"/>
</dbReference>
<feature type="compositionally biased region" description="Polar residues" evidence="2">
    <location>
        <begin position="90"/>
        <end position="100"/>
    </location>
</feature>
<evidence type="ECO:0000313" key="4">
    <source>
        <dbReference type="JaponicusDB" id="SJAG_02761"/>
    </source>
</evidence>
<dbReference type="GO" id="GO:0008017">
    <property type="term" value="F:microtubule binding"/>
    <property type="evidence" value="ECO:0007669"/>
    <property type="project" value="EnsemblFungi"/>
</dbReference>
<dbReference type="GeneID" id="7049424"/>
<organism evidence="3 5">
    <name type="scientific">Schizosaccharomyces japonicus (strain yFS275 / FY16936)</name>
    <name type="common">Fission yeast</name>
    <dbReference type="NCBI Taxonomy" id="402676"/>
    <lineage>
        <taxon>Eukaryota</taxon>
        <taxon>Fungi</taxon>
        <taxon>Dikarya</taxon>
        <taxon>Ascomycota</taxon>
        <taxon>Taphrinomycotina</taxon>
        <taxon>Schizosaccharomycetes</taxon>
        <taxon>Schizosaccharomycetales</taxon>
        <taxon>Schizosaccharomycetaceae</taxon>
        <taxon>Schizosaccharomyces</taxon>
    </lineage>
</organism>
<dbReference type="EMBL" id="KE651166">
    <property type="protein sequence ID" value="EEB07660.1"/>
    <property type="molecule type" value="Genomic_DNA"/>
</dbReference>
<dbReference type="GO" id="GO:0140210">
    <property type="term" value="P:protein transport along microtubule to kinetochore"/>
    <property type="evidence" value="ECO:0007669"/>
    <property type="project" value="EnsemblFungi"/>
</dbReference>
<accession>B6K139</accession>
<feature type="coiled-coil region" evidence="1">
    <location>
        <begin position="211"/>
        <end position="238"/>
    </location>
</feature>
<dbReference type="OrthoDB" id="5367584at2759"/>
<dbReference type="GO" id="GO:0005634">
    <property type="term" value="C:nucleus"/>
    <property type="evidence" value="ECO:0007669"/>
    <property type="project" value="EnsemblFungi"/>
</dbReference>
<dbReference type="GO" id="GO:0061804">
    <property type="term" value="P:mitotic spindle formation (spindle phase one)"/>
    <property type="evidence" value="ECO:0007669"/>
    <property type="project" value="EnsemblFungi"/>
</dbReference>
<reference evidence="3 5" key="1">
    <citation type="journal article" date="2011" name="Science">
        <title>Comparative functional genomics of the fission yeasts.</title>
        <authorList>
            <person name="Rhind N."/>
            <person name="Chen Z."/>
            <person name="Yassour M."/>
            <person name="Thompson D.A."/>
            <person name="Haas B.J."/>
            <person name="Habib N."/>
            <person name="Wapinski I."/>
            <person name="Roy S."/>
            <person name="Lin M.F."/>
            <person name="Heiman D.I."/>
            <person name="Young S.K."/>
            <person name="Furuya K."/>
            <person name="Guo Y."/>
            <person name="Pidoux A."/>
            <person name="Chen H.M."/>
            <person name="Robbertse B."/>
            <person name="Goldberg J.M."/>
            <person name="Aoki K."/>
            <person name="Bayne E.H."/>
            <person name="Berlin A.M."/>
            <person name="Desjardins C.A."/>
            <person name="Dobbs E."/>
            <person name="Dukaj L."/>
            <person name="Fan L."/>
            <person name="FitzGerald M.G."/>
            <person name="French C."/>
            <person name="Gujja S."/>
            <person name="Hansen K."/>
            <person name="Keifenheim D."/>
            <person name="Levin J.Z."/>
            <person name="Mosher R.A."/>
            <person name="Mueller C.A."/>
            <person name="Pfiffner J."/>
            <person name="Priest M."/>
            <person name="Russ C."/>
            <person name="Smialowska A."/>
            <person name="Swoboda P."/>
            <person name="Sykes S.M."/>
            <person name="Vaughn M."/>
            <person name="Vengrova S."/>
            <person name="Yoder R."/>
            <person name="Zeng Q."/>
            <person name="Allshire R."/>
            <person name="Baulcombe D."/>
            <person name="Birren B.W."/>
            <person name="Brown W."/>
            <person name="Ekwall K."/>
            <person name="Kellis M."/>
            <person name="Leatherwood J."/>
            <person name="Levin H."/>
            <person name="Margalit H."/>
            <person name="Martienssen R."/>
            <person name="Nieduszynski C.A."/>
            <person name="Spatafora J.W."/>
            <person name="Friedman N."/>
            <person name="Dalgaard J.Z."/>
            <person name="Baumann P."/>
            <person name="Niki H."/>
            <person name="Regev A."/>
            <person name="Nusbaum C."/>
        </authorList>
    </citation>
    <scope>NUCLEOTIDE SEQUENCE [LARGE SCALE GENOMIC DNA]</scope>
    <source>
        <strain evidence="5">yFS275 / FY16936</strain>
    </source>
</reference>
<dbReference type="AlphaFoldDB" id="B6K139"/>
<dbReference type="GO" id="GO:1990571">
    <property type="term" value="P:meiotic centromere clustering"/>
    <property type="evidence" value="ECO:0007669"/>
    <property type="project" value="EnsemblFungi"/>
</dbReference>
<feature type="compositionally biased region" description="Pro residues" evidence="2">
    <location>
        <begin position="28"/>
        <end position="38"/>
    </location>
</feature>
<dbReference type="GO" id="GO:0007079">
    <property type="term" value="P:mitotic chromosome movement towards spindle pole"/>
    <property type="evidence" value="ECO:0007669"/>
    <property type="project" value="EnsemblFungi"/>
</dbReference>
<dbReference type="GO" id="GO:0044732">
    <property type="term" value="C:mitotic spindle pole body"/>
    <property type="evidence" value="ECO:0007669"/>
    <property type="project" value="EnsemblFungi"/>
</dbReference>
<dbReference type="GO" id="GO:0070850">
    <property type="term" value="C:TACC/TOG complex"/>
    <property type="evidence" value="ECO:0007669"/>
    <property type="project" value="EnsemblFungi"/>
</dbReference>
<dbReference type="GO" id="GO:0000940">
    <property type="term" value="C:outer kinetochore"/>
    <property type="evidence" value="ECO:0007669"/>
    <property type="project" value="EnsemblFungi"/>
</dbReference>
<feature type="compositionally biased region" description="Low complexity" evidence="2">
    <location>
        <begin position="39"/>
        <end position="57"/>
    </location>
</feature>
<dbReference type="OMA" id="PEFKHRK"/>
<dbReference type="GO" id="GO:1904511">
    <property type="term" value="C:cytoplasmic microtubule plus-end"/>
    <property type="evidence" value="ECO:0007669"/>
    <property type="project" value="EnsemblFungi"/>
</dbReference>
<dbReference type="GO" id="GO:0051315">
    <property type="term" value="P:attachment of mitotic spindle microtubules to kinetochore"/>
    <property type="evidence" value="ECO:0007669"/>
    <property type="project" value="EnsemblFungi"/>
</dbReference>
<dbReference type="VEuPathDB" id="FungiDB:SJAG_02761"/>
<evidence type="ECO:0000256" key="2">
    <source>
        <dbReference type="SAM" id="MobiDB-lite"/>
    </source>
</evidence>
<dbReference type="STRING" id="402676.B6K139"/>
<evidence type="ECO:0000256" key="1">
    <source>
        <dbReference type="SAM" id="Coils"/>
    </source>
</evidence>
<sequence length="457" mass="50537">MAEIQAVATTTQLPAAEQETVSDNTQQPPMPNDIPPGASPSHSSSSSQNESTSTETSLAVSNCSEELAVPPPASTGPQQQEDADTFRPPSDTNSKRTVSALTPRPTRVALAPSIAQRTPEFKHRKRNLESILTPKANFPLPAAPVNGAQPTNPGSKDLLSFQSPSTFPVPPPSKPVLRQNNAPKTPELIPQKSLLDATPASSSNAPFQFALTNAHKEKAQYEAELRSLEAKYTGSIQECAELKHSIQELSGQFFAACEQIQKLQSSLEEAASAAVPPPPANNDKLFTEEQLEQILHERMEKWATELHAQYSAKHTQKINAFKANYAKKYESTIQELQNQVNSNALILNSGSQDELTKELMKLRNDNETLRMQLESAVHERQKMTTFLTGLKTNLEKNDQLLQQQQVKHQEEINNLNKRLGVVSNQLTVERQEREQVMKMSEDLLAIIDKLEKQQQSS</sequence>
<dbReference type="InterPro" id="IPR024312">
    <property type="entry name" value="TACC_fungi"/>
</dbReference>
<evidence type="ECO:0000313" key="3">
    <source>
        <dbReference type="EMBL" id="EEB07660.1"/>
    </source>
</evidence>
<dbReference type="Proteomes" id="UP000001744">
    <property type="component" value="Unassembled WGS sequence"/>
</dbReference>
<keyword evidence="5" id="KW-1185">Reference proteome</keyword>
<dbReference type="GO" id="GO:0030953">
    <property type="term" value="P:astral microtubule organization"/>
    <property type="evidence" value="ECO:0007669"/>
    <property type="project" value="EnsemblFungi"/>
</dbReference>
<dbReference type="GO" id="GO:0097431">
    <property type="term" value="C:mitotic spindle pole"/>
    <property type="evidence" value="ECO:0007669"/>
    <property type="project" value="EnsemblFungi"/>
</dbReference>
<dbReference type="GO" id="GO:0061805">
    <property type="term" value="P:mitotic spindle elongation (spindle phase three)"/>
    <property type="evidence" value="ECO:0007669"/>
    <property type="project" value="EnsemblFungi"/>
</dbReference>